<reference evidence="2 3" key="3">
    <citation type="journal article" date="2016" name="Sci. Rep.">
        <title>Genome-wide diversity and gene expression profiling of Babesia microti isolates identify polymorphic genes that mediate host-pathogen interactions.</title>
        <authorList>
            <person name="Silva J.C."/>
            <person name="Cornillot E."/>
            <person name="McCracken C."/>
            <person name="Usmani-Brown S."/>
            <person name="Dwivedi A."/>
            <person name="Ifeonu O.O."/>
            <person name="Crabtree J."/>
            <person name="Gotia H.T."/>
            <person name="Virji A.Z."/>
            <person name="Reynes C."/>
            <person name="Colinge J."/>
            <person name="Kumar V."/>
            <person name="Lawres L."/>
            <person name="Pazzi J.E."/>
            <person name="Pablo J.V."/>
            <person name="Hung C."/>
            <person name="Brancato J."/>
            <person name="Kumari P."/>
            <person name="Orvis J."/>
            <person name="Tretina K."/>
            <person name="Chibucos M."/>
            <person name="Ott S."/>
            <person name="Sadzewicz L."/>
            <person name="Sengamalay N."/>
            <person name="Shetty A.C."/>
            <person name="Su Q."/>
            <person name="Tallon L."/>
            <person name="Fraser C.M."/>
            <person name="Frutos R."/>
            <person name="Molina D.M."/>
            <person name="Krause P.J."/>
            <person name="Ben Mamoun C."/>
        </authorList>
    </citation>
    <scope>NUCLEOTIDE SEQUENCE [LARGE SCALE GENOMIC DNA]</scope>
    <source>
        <strain evidence="2 3">RI</strain>
    </source>
</reference>
<dbReference type="Proteomes" id="UP000002899">
    <property type="component" value="Chromosome IV"/>
</dbReference>
<reference evidence="2 3" key="2">
    <citation type="journal article" date="2013" name="PLoS ONE">
        <title>Whole genome mapping and re-organization of the nuclear and mitochondrial genomes of Babesia microti isolates.</title>
        <authorList>
            <person name="Cornillot E."/>
            <person name="Dassouli A."/>
            <person name="Garg A."/>
            <person name="Pachikara N."/>
            <person name="Randazzo S."/>
            <person name="Depoix D."/>
            <person name="Carcy B."/>
            <person name="Delbecq S."/>
            <person name="Frutos R."/>
            <person name="Silva J.C."/>
            <person name="Sutton R."/>
            <person name="Krause P.J."/>
            <person name="Mamoun C.B."/>
        </authorList>
    </citation>
    <scope>NUCLEOTIDE SEQUENCE [LARGE SCALE GENOMIC DNA]</scope>
    <source>
        <strain evidence="2 3">RI</strain>
    </source>
</reference>
<evidence type="ECO:0000313" key="2">
    <source>
        <dbReference type="EMBL" id="SIO73696.1"/>
    </source>
</evidence>
<dbReference type="EMBL" id="LN871599">
    <property type="protein sequence ID" value="SIO73696.1"/>
    <property type="molecule type" value="Genomic_DNA"/>
</dbReference>
<sequence length="196" mass="23643">MCRFNIQKFLLPLDNSLFTRIRPLIYGPREMVKPHLHLCIARGEDVHYLKRFGLDHVWGKIYFISLHIWLVNRRFHANRNRIRKIVIWDMLWEYIRYLMFNIEVREGNFGKTLKKVQEQVYGLSLALDQSLDTCQLEAEQLAAMKYALWVFLYNMDKQMEYSNALMNVTMYVMDMNNFIALLPKEEFKQGAFIWPH</sequence>
<keyword evidence="3" id="KW-1185">Reference proteome</keyword>
<gene>
    <name evidence="2" type="ORF">BmR1_04g06775</name>
</gene>
<dbReference type="InterPro" id="IPR021150">
    <property type="entry name" value="Ubiq_cyt_c_chap"/>
</dbReference>
<protein>
    <recommendedName>
        <fullName evidence="1">Ubiquinol-cytochrome c chaperone domain-containing protein</fullName>
    </recommendedName>
</protein>
<dbReference type="AlphaFoldDB" id="A0A1N6LXU2"/>
<dbReference type="Pfam" id="PF03981">
    <property type="entry name" value="Ubiq_cyt_C_chap"/>
    <property type="match status" value="1"/>
</dbReference>
<accession>A0A1N6LXU2</accession>
<organism evidence="2 3">
    <name type="scientific">Babesia microti (strain RI)</name>
    <dbReference type="NCBI Taxonomy" id="1133968"/>
    <lineage>
        <taxon>Eukaryota</taxon>
        <taxon>Sar</taxon>
        <taxon>Alveolata</taxon>
        <taxon>Apicomplexa</taxon>
        <taxon>Aconoidasida</taxon>
        <taxon>Piroplasmida</taxon>
        <taxon>Babesiidae</taxon>
        <taxon>Babesia</taxon>
    </lineage>
</organism>
<proteinExistence type="predicted"/>
<evidence type="ECO:0000313" key="3">
    <source>
        <dbReference type="Proteomes" id="UP000002899"/>
    </source>
</evidence>
<dbReference type="VEuPathDB" id="PiroplasmaDB:BmR1_04g06775"/>
<dbReference type="RefSeq" id="XP_021337764.1">
    <property type="nucleotide sequence ID" value="XM_021482546.1"/>
</dbReference>
<dbReference type="GeneID" id="24426000"/>
<feature type="domain" description="Ubiquinol-cytochrome c chaperone" evidence="1">
    <location>
        <begin position="55"/>
        <end position="194"/>
    </location>
</feature>
<reference evidence="2 3" key="1">
    <citation type="journal article" date="2012" name="Nucleic Acids Res.">
        <title>Sequencing of the smallest Apicomplexan genome from the human pathogen Babesia microti.</title>
        <authorList>
            <person name="Cornillot E."/>
            <person name="Hadj-Kaddour K."/>
            <person name="Dassouli A."/>
            <person name="Noel B."/>
            <person name="Ranwez V."/>
            <person name="Vacherie B."/>
            <person name="Augagneur Y."/>
            <person name="Bres V."/>
            <person name="Duclos A."/>
            <person name="Randazzo S."/>
            <person name="Carcy B."/>
            <person name="Debierre-Grockiego F."/>
            <person name="Delbecq S."/>
            <person name="Moubri-Menage K."/>
            <person name="Shams-Eldin H."/>
            <person name="Usmani-Brown S."/>
            <person name="Bringaud F."/>
            <person name="Wincker P."/>
            <person name="Vivares C.P."/>
            <person name="Schwarz R.T."/>
            <person name="Schetters T.P."/>
            <person name="Krause P.J."/>
            <person name="Gorenflot A."/>
            <person name="Berry V."/>
            <person name="Barbe V."/>
            <person name="Ben Mamoun C."/>
        </authorList>
    </citation>
    <scope>NUCLEOTIDE SEQUENCE [LARGE SCALE GENOMIC DNA]</scope>
    <source>
        <strain evidence="2 3">RI</strain>
    </source>
</reference>
<evidence type="ECO:0000259" key="1">
    <source>
        <dbReference type="Pfam" id="PF03981"/>
    </source>
</evidence>
<name>A0A1N6LXU2_BABMR</name>
<dbReference type="KEGG" id="bmic:BmR1_04g06775"/>